<gene>
    <name evidence="1" type="ORF">GCM10007067_06610</name>
</gene>
<proteinExistence type="predicted"/>
<dbReference type="Proteomes" id="UP000646426">
    <property type="component" value="Unassembled WGS sequence"/>
</dbReference>
<sequence>MDLHHAEHRDLALNECIDQCTQTHAVCLETIQHCLNRGGVLADPDCLALMSTCADMCATSANAMLRGTALHIVICGACVEVCRECADECAEFGDDPALQHCIDACLKCAESCEAMTRG</sequence>
<dbReference type="RefSeq" id="WP_189453281.1">
    <property type="nucleotide sequence ID" value="NZ_BMYD01000001.1"/>
</dbReference>
<protein>
    <submittedName>
        <fullName evidence="1">Ferredoxin</fullName>
    </submittedName>
</protein>
<reference evidence="1" key="1">
    <citation type="journal article" date="2014" name="Int. J. Syst. Evol. Microbiol.">
        <title>Complete genome sequence of Corynebacterium casei LMG S-19264T (=DSM 44701T), isolated from a smear-ripened cheese.</title>
        <authorList>
            <consortium name="US DOE Joint Genome Institute (JGI-PGF)"/>
            <person name="Walter F."/>
            <person name="Albersmeier A."/>
            <person name="Kalinowski J."/>
            <person name="Ruckert C."/>
        </authorList>
    </citation>
    <scope>NUCLEOTIDE SEQUENCE</scope>
    <source>
        <strain evidence="1">KCTC 23077</strain>
    </source>
</reference>
<dbReference type="CDD" id="cd08026">
    <property type="entry name" value="DUF326"/>
    <property type="match status" value="1"/>
</dbReference>
<dbReference type="InterPro" id="IPR044543">
    <property type="entry name" value="YHJQ-like"/>
</dbReference>
<evidence type="ECO:0000313" key="1">
    <source>
        <dbReference type="EMBL" id="GHA72731.1"/>
    </source>
</evidence>
<keyword evidence="2" id="KW-1185">Reference proteome</keyword>
<dbReference type="InterPro" id="IPR005560">
    <property type="entry name" value="Csp_YhjQ"/>
</dbReference>
<dbReference type="AlphaFoldDB" id="A0A918W713"/>
<evidence type="ECO:0000313" key="2">
    <source>
        <dbReference type="Proteomes" id="UP000646426"/>
    </source>
</evidence>
<dbReference type="PANTHER" id="PTHR37310">
    <property type="entry name" value="CYTOPLASMIC PROTEIN-RELATED"/>
    <property type="match status" value="1"/>
</dbReference>
<comment type="caution">
    <text evidence="1">The sequence shown here is derived from an EMBL/GenBank/DDBJ whole genome shotgun (WGS) entry which is preliminary data.</text>
</comment>
<dbReference type="EMBL" id="BMYD01000001">
    <property type="protein sequence ID" value="GHA72731.1"/>
    <property type="molecule type" value="Genomic_DNA"/>
</dbReference>
<name>A0A918W713_9GAMM</name>
<accession>A0A918W713</accession>
<organism evidence="1 2">
    <name type="scientific">Cognatilysobacter bugurensis</name>
    <dbReference type="NCBI Taxonomy" id="543356"/>
    <lineage>
        <taxon>Bacteria</taxon>
        <taxon>Pseudomonadati</taxon>
        <taxon>Pseudomonadota</taxon>
        <taxon>Gammaproteobacteria</taxon>
        <taxon>Lysobacterales</taxon>
        <taxon>Lysobacteraceae</taxon>
        <taxon>Cognatilysobacter</taxon>
    </lineage>
</organism>
<dbReference type="Gene3D" id="1.20.1270.360">
    <property type="match status" value="1"/>
</dbReference>
<dbReference type="Pfam" id="PF03860">
    <property type="entry name" value="Csp"/>
    <property type="match status" value="1"/>
</dbReference>
<dbReference type="PANTHER" id="PTHR37310:SF1">
    <property type="entry name" value="CYTOPLASMIC PROTEIN"/>
    <property type="match status" value="1"/>
</dbReference>
<reference evidence="1" key="2">
    <citation type="submission" date="2020-09" db="EMBL/GenBank/DDBJ databases">
        <authorList>
            <person name="Sun Q."/>
            <person name="Kim S."/>
        </authorList>
    </citation>
    <scope>NUCLEOTIDE SEQUENCE</scope>
    <source>
        <strain evidence="1">KCTC 23077</strain>
    </source>
</reference>